<comment type="caution">
    <text evidence="1">The sequence shown here is derived from an EMBL/GenBank/DDBJ whole genome shotgun (WGS) entry which is preliminary data.</text>
</comment>
<proteinExistence type="predicted"/>
<evidence type="ECO:0008006" key="3">
    <source>
        <dbReference type="Google" id="ProtNLM"/>
    </source>
</evidence>
<keyword evidence="2" id="KW-1185">Reference proteome</keyword>
<dbReference type="EMBL" id="BNGU01000030">
    <property type="protein sequence ID" value="GHM59730.1"/>
    <property type="molecule type" value="Genomic_DNA"/>
</dbReference>
<dbReference type="Proteomes" id="UP000637906">
    <property type="component" value="Unassembled WGS sequence"/>
</dbReference>
<evidence type="ECO:0000313" key="1">
    <source>
        <dbReference type="EMBL" id="GHM59730.1"/>
    </source>
</evidence>
<evidence type="ECO:0000313" key="2">
    <source>
        <dbReference type="Proteomes" id="UP000637906"/>
    </source>
</evidence>
<reference evidence="1 2" key="1">
    <citation type="journal article" date="2021" name="Microb. Ecol.">
        <title>Candidatus Mesenet longicola: Novel Endosymbionts of Brontispa longissima that Induce Cytoplasmic Incompatibility.</title>
        <authorList>
            <person name="Takano S."/>
            <person name="Gotoh Y."/>
            <person name="Hayashi T."/>
        </authorList>
    </citation>
    <scope>NUCLEOTIDE SEQUENCE [LARGE SCALE GENOMIC DNA]</scope>
    <source>
        <strain evidence="1">L5</strain>
    </source>
</reference>
<sequence>MEQLTSTVERWCFFFKYAEETTDEDLTKIAEEMPVIKLAYDELDKFRWHEKDLIAYEERVMDLRKEEAILAYKLDQAKQTGKIEGIQIGTHQGKIEGKIEVAKTMLANNVDAGTIVKFTGLSLDEIEKLLK</sequence>
<accession>A0A8J3HV80</accession>
<gene>
    <name evidence="1" type="ORF">sL5_07230</name>
</gene>
<name>A0A8J3HV80_9RICK</name>
<protein>
    <recommendedName>
        <fullName evidence="3">Rpn family recombination-promoting nuclease/putative transposase</fullName>
    </recommendedName>
</protein>
<dbReference type="AlphaFoldDB" id="A0A8J3HV80"/>
<organism evidence="1 2">
    <name type="scientific">Candidatus Mesenet longicola</name>
    <dbReference type="NCBI Taxonomy" id="1892558"/>
    <lineage>
        <taxon>Bacteria</taxon>
        <taxon>Pseudomonadati</taxon>
        <taxon>Pseudomonadota</taxon>
        <taxon>Alphaproteobacteria</taxon>
        <taxon>Rickettsiales</taxon>
        <taxon>Anaplasmataceae</taxon>
        <taxon>Candidatus Mesenet</taxon>
    </lineage>
</organism>